<name>A0A6J4SBQ8_9SPHN</name>
<accession>A0A6J4SBQ8</accession>
<sequence>MRAAAPALALLLAACGGGGADADGDGNITQVEARKEAEKVELEPGRWETTIKVSDAKLGGVPLPQGANPLAEGRTNVACISKEQAANPDANIFAGDQPQGCTYDRFAMSGGKIDAAVNCAVPGQPARMSMTMAGDYSGTSYRLVTDSRITGGGPGLPPGAAITSRAEITGRRLGDC</sequence>
<feature type="chain" id="PRO_5026792126" description="DUF3617 family protein" evidence="1">
    <location>
        <begin position="23"/>
        <end position="176"/>
    </location>
</feature>
<dbReference type="EMBL" id="CADCVW010000041">
    <property type="protein sequence ID" value="CAA9494937.1"/>
    <property type="molecule type" value="Genomic_DNA"/>
</dbReference>
<gene>
    <name evidence="2" type="ORF">AVDCRST_MAG39-940</name>
</gene>
<dbReference type="InterPro" id="IPR022061">
    <property type="entry name" value="DUF3617"/>
</dbReference>
<proteinExistence type="predicted"/>
<evidence type="ECO:0008006" key="3">
    <source>
        <dbReference type="Google" id="ProtNLM"/>
    </source>
</evidence>
<evidence type="ECO:0000256" key="1">
    <source>
        <dbReference type="SAM" id="SignalP"/>
    </source>
</evidence>
<keyword evidence="1" id="KW-0732">Signal</keyword>
<reference evidence="2" key="1">
    <citation type="submission" date="2020-02" db="EMBL/GenBank/DDBJ databases">
        <authorList>
            <person name="Meier V. D."/>
        </authorList>
    </citation>
    <scope>NUCLEOTIDE SEQUENCE</scope>
    <source>
        <strain evidence="2">AVDCRST_MAG39</strain>
    </source>
</reference>
<protein>
    <recommendedName>
        <fullName evidence="3">DUF3617 family protein</fullName>
    </recommendedName>
</protein>
<organism evidence="2">
    <name type="scientific">uncultured Sphingomonadaceae bacterium</name>
    <dbReference type="NCBI Taxonomy" id="169976"/>
    <lineage>
        <taxon>Bacteria</taxon>
        <taxon>Pseudomonadati</taxon>
        <taxon>Pseudomonadota</taxon>
        <taxon>Alphaproteobacteria</taxon>
        <taxon>Sphingomonadales</taxon>
        <taxon>Sphingomonadaceae</taxon>
        <taxon>environmental samples</taxon>
    </lineage>
</organism>
<evidence type="ECO:0000313" key="2">
    <source>
        <dbReference type="EMBL" id="CAA9494937.1"/>
    </source>
</evidence>
<dbReference type="AlphaFoldDB" id="A0A6J4SBQ8"/>
<dbReference type="Pfam" id="PF12276">
    <property type="entry name" value="DUF3617"/>
    <property type="match status" value="1"/>
</dbReference>
<dbReference type="PROSITE" id="PS51257">
    <property type="entry name" value="PROKAR_LIPOPROTEIN"/>
    <property type="match status" value="1"/>
</dbReference>
<feature type="signal peptide" evidence="1">
    <location>
        <begin position="1"/>
        <end position="22"/>
    </location>
</feature>